<dbReference type="InterPro" id="IPR050785">
    <property type="entry name" value="PAN2-PAN3_catalytic_subunit"/>
</dbReference>
<dbReference type="GeneID" id="96006727"/>
<evidence type="ECO:0000313" key="14">
    <source>
        <dbReference type="Proteomes" id="UP000803884"/>
    </source>
</evidence>
<comment type="caution">
    <text evidence="13">The sequence shown here is derived from an EMBL/GenBank/DDBJ whole genome shotgun (WGS) entry which is preliminary data.</text>
</comment>
<dbReference type="Pfam" id="PF00929">
    <property type="entry name" value="RNase_T"/>
    <property type="match status" value="1"/>
</dbReference>
<dbReference type="InterPro" id="IPR048841">
    <property type="entry name" value="PAN2_N"/>
</dbReference>
<evidence type="ECO:0000256" key="2">
    <source>
        <dbReference type="ARBA" id="ARBA00004496"/>
    </source>
</evidence>
<keyword evidence="6 10" id="KW-0540">Nuclease</keyword>
<feature type="domain" description="USP" evidence="12">
    <location>
        <begin position="503"/>
        <end position="841"/>
    </location>
</feature>
<feature type="binding site" evidence="10">
    <location>
        <position position="1061"/>
    </location>
    <ligand>
        <name>a divalent metal cation</name>
        <dbReference type="ChEBI" id="CHEBI:60240"/>
        <note>catalytic</note>
    </ligand>
</feature>
<dbReference type="InterPro" id="IPR036322">
    <property type="entry name" value="WD40_repeat_dom_sf"/>
</dbReference>
<dbReference type="InterPro" id="IPR028881">
    <property type="entry name" value="PAN2_UCH_dom"/>
</dbReference>
<feature type="binding site" evidence="10">
    <location>
        <position position="894"/>
    </location>
    <ligand>
        <name>a divalent metal cation</name>
        <dbReference type="ChEBI" id="CHEBI:60240"/>
        <note>catalytic</note>
    </ligand>
</feature>
<dbReference type="CDD" id="cd06143">
    <property type="entry name" value="PAN2_exo"/>
    <property type="match status" value="1"/>
</dbReference>
<dbReference type="Pfam" id="PF13423">
    <property type="entry name" value="UCH_1"/>
    <property type="match status" value="1"/>
</dbReference>
<dbReference type="GO" id="GO:0031251">
    <property type="term" value="C:PAN complex"/>
    <property type="evidence" value="ECO:0007669"/>
    <property type="project" value="UniProtKB-UniRule"/>
</dbReference>
<evidence type="ECO:0000256" key="8">
    <source>
        <dbReference type="ARBA" id="ARBA00022801"/>
    </source>
</evidence>
<keyword evidence="8 10" id="KW-0378">Hydrolase</keyword>
<dbReference type="Proteomes" id="UP000803884">
    <property type="component" value="Unassembled WGS sequence"/>
</dbReference>
<organism evidence="13 14">
    <name type="scientific">Cladosporium halotolerans</name>
    <dbReference type="NCBI Taxonomy" id="1052096"/>
    <lineage>
        <taxon>Eukaryota</taxon>
        <taxon>Fungi</taxon>
        <taxon>Dikarya</taxon>
        <taxon>Ascomycota</taxon>
        <taxon>Pezizomycotina</taxon>
        <taxon>Dothideomycetes</taxon>
        <taxon>Dothideomycetidae</taxon>
        <taxon>Cladosporiales</taxon>
        <taxon>Cladosporiaceae</taxon>
        <taxon>Cladosporium</taxon>
    </lineage>
</organism>
<keyword evidence="3 10" id="KW-0963">Cytoplasm</keyword>
<dbReference type="EC" id="3.1.13.4" evidence="10"/>
<feature type="compositionally biased region" description="Pro residues" evidence="11">
    <location>
        <begin position="13"/>
        <end position="22"/>
    </location>
</feature>
<dbReference type="FunFam" id="3.30.420.10:FF:000028">
    <property type="entry name" value="PAN2-PAN3 deadenylation complex catalytic subunit PAN2"/>
    <property type="match status" value="1"/>
</dbReference>
<evidence type="ECO:0000256" key="7">
    <source>
        <dbReference type="ARBA" id="ARBA00022723"/>
    </source>
</evidence>
<evidence type="ECO:0000256" key="1">
    <source>
        <dbReference type="ARBA" id="ARBA00001663"/>
    </source>
</evidence>
<name>A0AB34KSH4_9PEZI</name>
<comment type="similarity">
    <text evidence="10">Belongs to the peptidase C19 family. PAN2 subfamily.</text>
</comment>
<dbReference type="InterPro" id="IPR015943">
    <property type="entry name" value="WD40/YVTN_repeat-like_dom_sf"/>
</dbReference>
<evidence type="ECO:0000256" key="10">
    <source>
        <dbReference type="HAMAP-Rule" id="MF_03182"/>
    </source>
</evidence>
<comment type="domain">
    <text evidence="10">The linker, or PAN3 interaction domain (PID), between the WD40 repeats and the pseudo-UCH domain mediates interaction with PAN3.</text>
</comment>
<sequence length="1151" mass="128154">MEADWNEAARIPLPGPSPNAPPTPVTTFAFDPQEELLWAGNDYGRVTSFYGSELQKYTSYRGHVSRDQRGSSNNAPVKQLLFCDRGVLSVSHESVHLSSRRGITQWHISLPDMENLRCMSFTGKGTDEIVVAGCQKQLYRIDVEKGTVTETLTPATPVPYTMMKRAGNCICAAAHDGSIYLLDLRTLAVTNSWKAYAGSINDMDARGDYLLTCGWAPRHYQGLALEQLVRVYDLKIQKPAPPISFPPGAAFVRMHPKLSTTCTVLSQAGAIYSIDILNPDVPMMRFAQTFDAQLRGLDVMPSGKGFAMADSHCQLVLWGSTSKMQFVEYGRPTEFADHVLPARQLDWSPDTALNLIGMPYYRDMLLSVWSNGMIHEVGAPPSKVDPAVLGSLQKFQTGVVTGEVGVNPRKLRRYQREDTRATQKSQKPLAPPKFLSEKPRDDAPSQDSQRRMSEDVAKTFADLAVSGGTASHVPVWYQNVEIKYSKFGIEDFDFGYYNYTKYSGLETHIVNSYANALLQLYRFTPVTRNLALHHTARDCGYDNCMLCELGFLIDMLEKAKGKSCQATNFLKSLSKLSTASALGVLEEHTVNTPLTVMIQNLNRFLLNTMEENNRLISGNSDQMHFAFGTTGFAVSQCGHCNYEASQQKISYCHDLIYPPKLPKQSPRPMRQYFSQVLKASIERCDIQRGWCSRCQGYKPITSRRVVHSVPAVLTLNTAIHTPDARQLWATPGFLPKEVGIIVKDGLLYCYEGQDLRTHLQRRAFDITVYELVGSVADVTLGDTKKTHIVSTIDTSISEPDAQHQEDWHLFNDFMVRKIGPEDGLGFDARWKLPAVITYQVKSMSHAIDDSWKAQIDPRALYRSVAQPSLTTPAQFRPFFTSDPLPHTGTHCAIDAEFVRLMKEEIDVGADGSRTITRPHRAGLARVSVLRGDEPELGVPYMDDYISIDEPIEDYLTEFSGLKPGDLTIGSSRYVLVNLKAVYKKLWILLNLGCKFIGHGLKSDFRTINIHVPESQVIDTQELFSLGTRARRKLSLRFLAWLLLREDIQSSGPETGHDSIEDAATALKLWRKYLEFVDAGILESMIDEIWVKGKTCDFKVPAERKGVAGQDFAGGSAPGTPRRRMSGSSRVGTPGGVAGANGAREAFGSPLR</sequence>
<keyword evidence="5 10" id="KW-0507">mRNA processing</keyword>
<dbReference type="InterPro" id="IPR012337">
    <property type="entry name" value="RNaseH-like_sf"/>
</dbReference>
<evidence type="ECO:0000256" key="4">
    <source>
        <dbReference type="ARBA" id="ARBA00022574"/>
    </source>
</evidence>
<comment type="cofactor">
    <cofactor evidence="10">
        <name>a divalent metal cation</name>
        <dbReference type="ChEBI" id="CHEBI:60240"/>
    </cofactor>
    <text evidence="10">Binds 2 metal cations per subunit in the catalytic exonuclease domain.</text>
</comment>
<evidence type="ECO:0000256" key="11">
    <source>
        <dbReference type="SAM" id="MobiDB-lite"/>
    </source>
</evidence>
<dbReference type="RefSeq" id="XP_069229610.1">
    <property type="nucleotide sequence ID" value="XM_069373889.1"/>
</dbReference>
<dbReference type="GO" id="GO:0004535">
    <property type="term" value="F:poly(A)-specific ribonuclease activity"/>
    <property type="evidence" value="ECO:0007669"/>
    <property type="project" value="UniProtKB-UniRule"/>
</dbReference>
<protein>
    <recommendedName>
        <fullName evidence="10">PAN2-PAN3 deadenylation complex catalytic subunit PAN2</fullName>
        <ecNumber evidence="10">3.1.13.4</ecNumber>
    </recommendedName>
    <alternativeName>
        <fullName evidence="10">PAB1P-dependent poly(A)-specific ribonuclease</fullName>
    </alternativeName>
    <alternativeName>
        <fullName evidence="10">Poly(A)-nuclease deadenylation complex subunit 2</fullName>
        <shortName evidence="10">PAN deadenylation complex subunit 2</shortName>
    </alternativeName>
</protein>
<feature type="region of interest" description="Disordered" evidence="11">
    <location>
        <begin position="410"/>
        <end position="452"/>
    </location>
</feature>
<accession>A0AB34KSH4</accession>
<feature type="binding site" evidence="10">
    <location>
        <position position="896"/>
    </location>
    <ligand>
        <name>a divalent metal cation</name>
        <dbReference type="ChEBI" id="CHEBI:60240"/>
        <note>catalytic</note>
    </ligand>
</feature>
<keyword evidence="14" id="KW-1185">Reference proteome</keyword>
<dbReference type="Gene3D" id="3.30.420.10">
    <property type="entry name" value="Ribonuclease H-like superfamily/Ribonuclease H"/>
    <property type="match status" value="1"/>
</dbReference>
<gene>
    <name evidence="13" type="primary">pan2</name>
    <name evidence="10" type="synonym">PAN2</name>
    <name evidence="13" type="ORF">WHR41_05284</name>
</gene>
<dbReference type="Gene3D" id="2.130.10.10">
    <property type="entry name" value="YVTN repeat-like/Quinoprotein amine dehydrogenase"/>
    <property type="match status" value="1"/>
</dbReference>
<dbReference type="SUPFAM" id="SSF50978">
    <property type="entry name" value="WD40 repeat-like"/>
    <property type="match status" value="1"/>
</dbReference>
<comment type="function">
    <text evidence="10">Catalytic subunit of the poly(A)-nuclease (PAN) deadenylation complex, one of two cytoplasmic mRNA deadenylases involved in mRNA turnover. PAN specifically shortens poly(A) tails of RNA and the activity is stimulated by poly(A)-binding protein PAB1. PAN deadenylation is followed by rapid degradation of the shortened mRNA tails by the CCR4-NOT complex. Deadenylated mRNAs are then degraded by two alternative mechanisms, namely exosome-mediated 3'-5' exonucleolytic degradation, or deadenlyation-dependent mRNA decaping and subsequent 5'-3' exonucleolytic degradation by XRN1. May also be involved in post-transcriptional maturation of mRNA poly(A) tails.</text>
</comment>
<evidence type="ECO:0000256" key="3">
    <source>
        <dbReference type="ARBA" id="ARBA00022490"/>
    </source>
</evidence>
<feature type="binding site" evidence="10">
    <location>
        <position position="1003"/>
    </location>
    <ligand>
        <name>a divalent metal cation</name>
        <dbReference type="ChEBI" id="CHEBI:60240"/>
        <note>catalytic</note>
    </ligand>
</feature>
<comment type="catalytic activity">
    <reaction evidence="1 10">
        <text>Exonucleolytic cleavage of poly(A) to 5'-AMP.</text>
        <dbReference type="EC" id="3.1.13.4"/>
    </reaction>
</comment>
<dbReference type="GO" id="GO:0006397">
    <property type="term" value="P:mRNA processing"/>
    <property type="evidence" value="ECO:0007669"/>
    <property type="project" value="UniProtKB-KW"/>
</dbReference>
<dbReference type="GO" id="GO:0003676">
    <property type="term" value="F:nucleic acid binding"/>
    <property type="evidence" value="ECO:0007669"/>
    <property type="project" value="InterPro"/>
</dbReference>
<dbReference type="FunFam" id="2.130.10.10:FF:000459">
    <property type="entry name" value="PAN2-PAN3 deadenylation complex catalytic subunit PAN2"/>
    <property type="match status" value="1"/>
</dbReference>
<feature type="region of interest" description="Disordered" evidence="11">
    <location>
        <begin position="1108"/>
        <end position="1151"/>
    </location>
</feature>
<dbReference type="EMBL" id="JAAQHG020000014">
    <property type="protein sequence ID" value="KAL1586505.1"/>
    <property type="molecule type" value="Genomic_DNA"/>
</dbReference>
<evidence type="ECO:0000259" key="12">
    <source>
        <dbReference type="PROSITE" id="PS50235"/>
    </source>
</evidence>
<dbReference type="InterPro" id="IPR030843">
    <property type="entry name" value="PAN2"/>
</dbReference>
<dbReference type="SMART" id="SM00479">
    <property type="entry name" value="EXOIII"/>
    <property type="match status" value="1"/>
</dbReference>
<dbReference type="InterPro" id="IPR038765">
    <property type="entry name" value="Papain-like_cys_pep_sf"/>
</dbReference>
<evidence type="ECO:0000256" key="9">
    <source>
        <dbReference type="ARBA" id="ARBA00022839"/>
    </source>
</evidence>
<dbReference type="PANTHER" id="PTHR15728:SF0">
    <property type="entry name" value="PAN2-PAN3 DEADENYLATION COMPLEX CATALYTIC SUBUNIT PAN2"/>
    <property type="match status" value="1"/>
</dbReference>
<comment type="activity regulation">
    <text evidence="10">Positively regulated by the regulatory subunit PAN3.</text>
</comment>
<reference evidence="13 14" key="1">
    <citation type="journal article" date="2020" name="Microbiol. Resour. Announc.">
        <title>Draft Genome Sequence of a Cladosporium Species Isolated from the Mesophotic Ascidian Didemnum maculosum.</title>
        <authorList>
            <person name="Gioti A."/>
            <person name="Siaperas R."/>
            <person name="Nikolaivits E."/>
            <person name="Le Goff G."/>
            <person name="Ouazzani J."/>
            <person name="Kotoulas G."/>
            <person name="Topakas E."/>
        </authorList>
    </citation>
    <scope>NUCLEOTIDE SEQUENCE [LARGE SCALE GENOMIC DNA]</scope>
    <source>
        <strain evidence="13 14">TM138-S3</strain>
    </source>
</reference>
<evidence type="ECO:0000256" key="6">
    <source>
        <dbReference type="ARBA" id="ARBA00022722"/>
    </source>
</evidence>
<dbReference type="Gene3D" id="3.90.70.10">
    <property type="entry name" value="Cysteine proteinases"/>
    <property type="match status" value="1"/>
</dbReference>
<dbReference type="SUPFAM" id="SSF53098">
    <property type="entry name" value="Ribonuclease H-like"/>
    <property type="match status" value="1"/>
</dbReference>
<comment type="subcellular location">
    <subcellularLocation>
        <location evidence="2 10">Cytoplasm</location>
    </subcellularLocation>
</comment>
<dbReference type="InterPro" id="IPR013520">
    <property type="entry name" value="Ribonucl_H"/>
</dbReference>
<evidence type="ECO:0000256" key="5">
    <source>
        <dbReference type="ARBA" id="ARBA00022664"/>
    </source>
</evidence>
<dbReference type="PROSITE" id="PS50235">
    <property type="entry name" value="USP_3"/>
    <property type="match status" value="1"/>
</dbReference>
<keyword evidence="9 10" id="KW-0269">Exonuclease</keyword>
<keyword evidence="4" id="KW-0853">WD repeat</keyword>
<evidence type="ECO:0000313" key="13">
    <source>
        <dbReference type="EMBL" id="KAL1586505.1"/>
    </source>
</evidence>
<keyword evidence="7 10" id="KW-0479">Metal-binding</keyword>
<dbReference type="SUPFAM" id="SSF54001">
    <property type="entry name" value="Cysteine proteinases"/>
    <property type="match status" value="1"/>
</dbReference>
<dbReference type="HAMAP" id="MF_03182">
    <property type="entry name" value="PAN2"/>
    <property type="match status" value="1"/>
</dbReference>
<dbReference type="InterPro" id="IPR028889">
    <property type="entry name" value="USP"/>
</dbReference>
<feature type="region of interest" description="Disordered" evidence="11">
    <location>
        <begin position="1"/>
        <end position="22"/>
    </location>
</feature>
<dbReference type="GO" id="GO:0046872">
    <property type="term" value="F:metal ion binding"/>
    <property type="evidence" value="ECO:0007669"/>
    <property type="project" value="UniProtKB-KW"/>
</dbReference>
<dbReference type="InterPro" id="IPR036397">
    <property type="entry name" value="RNaseH_sf"/>
</dbReference>
<comment type="caution">
    <text evidence="10">Lacks conserved residue(s) required for the propagation of feature annotation.</text>
</comment>
<proteinExistence type="inferred from homology"/>
<feature type="compositionally biased region" description="Basic and acidic residues" evidence="11">
    <location>
        <begin position="435"/>
        <end position="452"/>
    </location>
</feature>
<comment type="subunit">
    <text evidence="10">Forms a heterotrimer with an asymmetric homodimer of the regulatory subunit PAN3 to form the poly(A)-nuclease (PAN) deadenylation complex.</text>
</comment>
<dbReference type="GO" id="GO:0000932">
    <property type="term" value="C:P-body"/>
    <property type="evidence" value="ECO:0007669"/>
    <property type="project" value="TreeGrafter"/>
</dbReference>
<dbReference type="Pfam" id="PF20770">
    <property type="entry name" value="PAN2_N"/>
    <property type="match status" value="1"/>
</dbReference>
<dbReference type="AlphaFoldDB" id="A0AB34KSH4"/>
<comment type="domain">
    <text evidence="10">Contains a pseudo-UCH domain. This ubiquitin C-terminal hydrolase (UCH)-like or ubiquitin specific protease (USP)-like domain is predicted to be catalytically inactive because it lacks the active site catalytic triad characteristic of thiol proteases, with residues at the equivalent structural positions that are incompatible with catalysis, and it cannot bind ubiquitin. It functions as a structural scaffold for intra- and intermolecular interactions in the complex.</text>
</comment>
<dbReference type="GO" id="GO:0000289">
    <property type="term" value="P:nuclear-transcribed mRNA poly(A) tail shortening"/>
    <property type="evidence" value="ECO:0007669"/>
    <property type="project" value="UniProtKB-UniRule"/>
</dbReference>
<dbReference type="PANTHER" id="PTHR15728">
    <property type="entry name" value="DEADENYLATION COMPLEX CATALYTIC SUBUNIT PAN2"/>
    <property type="match status" value="1"/>
</dbReference>